<dbReference type="InterPro" id="IPR024923">
    <property type="entry name" value="PG_synth_SpoVB"/>
</dbReference>
<feature type="transmembrane region" description="Helical" evidence="6">
    <location>
        <begin position="345"/>
        <end position="371"/>
    </location>
</feature>
<evidence type="ECO:0000313" key="7">
    <source>
        <dbReference type="EMBL" id="RAO78922.1"/>
    </source>
</evidence>
<feature type="transmembrane region" description="Helical" evidence="6">
    <location>
        <begin position="315"/>
        <end position="333"/>
    </location>
</feature>
<dbReference type="PANTHER" id="PTHR30250:SF21">
    <property type="entry name" value="LIPID II FLIPPASE MURJ"/>
    <property type="match status" value="1"/>
</dbReference>
<evidence type="ECO:0000256" key="4">
    <source>
        <dbReference type="ARBA" id="ARBA00022989"/>
    </source>
</evidence>
<feature type="transmembrane region" description="Helical" evidence="6">
    <location>
        <begin position="409"/>
        <end position="428"/>
    </location>
</feature>
<comment type="caution">
    <text evidence="7">The sequence shown here is derived from an EMBL/GenBank/DDBJ whole genome shotgun (WGS) entry which is preliminary data.</text>
</comment>
<reference evidence="7 8" key="1">
    <citation type="submission" date="2018-06" db="EMBL/GenBank/DDBJ databases">
        <title>Draft genome sequence of hyperthermophilic methanogen Methanothermobacter tenebrarum sp. MCM-B 1447.</title>
        <authorList>
            <person name="Pore S.D."/>
            <person name="Dagar S."/>
            <person name="Dhakephalkar P.K."/>
        </authorList>
    </citation>
    <scope>NUCLEOTIDE SEQUENCE [LARGE SCALE GENOMIC DNA]</scope>
    <source>
        <strain evidence="7 8">MCM B 1447</strain>
    </source>
</reference>
<feature type="transmembrane region" description="Helical" evidence="6">
    <location>
        <begin position="464"/>
        <end position="485"/>
    </location>
</feature>
<dbReference type="AlphaFoldDB" id="A0A328PEU6"/>
<dbReference type="RefSeq" id="WP_112094109.1">
    <property type="nucleotide sequence ID" value="NZ_QLOE01000006.1"/>
</dbReference>
<feature type="transmembrane region" description="Helical" evidence="6">
    <location>
        <begin position="126"/>
        <end position="144"/>
    </location>
</feature>
<dbReference type="OrthoDB" id="19148at2157"/>
<feature type="transmembrane region" description="Helical" evidence="6">
    <location>
        <begin position="232"/>
        <end position="263"/>
    </location>
</feature>
<feature type="transmembrane region" description="Helical" evidence="6">
    <location>
        <begin position="383"/>
        <end position="403"/>
    </location>
</feature>
<keyword evidence="4 6" id="KW-1133">Transmembrane helix</keyword>
<dbReference type="Proteomes" id="UP000249782">
    <property type="component" value="Unassembled WGS sequence"/>
</dbReference>
<dbReference type="Pfam" id="PF01943">
    <property type="entry name" value="Polysacc_synt"/>
    <property type="match status" value="1"/>
</dbReference>
<gene>
    <name evidence="7" type="ORF">DPC56_05705</name>
</gene>
<keyword evidence="3 6" id="KW-0812">Transmembrane</keyword>
<feature type="transmembrane region" description="Helical" evidence="6">
    <location>
        <begin position="12"/>
        <end position="31"/>
    </location>
</feature>
<name>A0A328PEU6_9EURY</name>
<sequence>MSRTNSTSKLVKGSFLIMISSLLFRVGGYIYRVFMTRLLGPEGYGLLGLTFPLQGIFQILSAGGLPPAIAKYIAQHKALNEDQMATQVLHTSLKLMIILGLSFSIIIFFLAPWLANDVFHKPLSLYPIQAVSLITPFSVIVGAFRGAFQGIYKMEYVVVTRAIEQIFMIIFAVLFVMIGFYAAGAVIGTGFGFIASAVSALIIYKKLLKDYLPPVEPENKLNFREELGLMKVLLSFSIPVIITALSEMAIYDISVFAIGIFLATKAVGYYTAADPIARLPLIISLSVATAVLPAASEASALKDKSLLEIYVVQSYRLVMLFVLPLCVGIAIFSKPILELLFGSAFIYGAGALTILVIGMTFYTLFAVSASITQGIGYPRLPMYILLIGTPINLILNIVMVPVYGIEGGALATTIATFIIMLLSLWKTFQITNVRLPYSAFWRITLASIITAIPLIMIPNTITGLIIALIISSPIYVVALLIVKGFEKRDIRLMKRFSSKMGPLKRPINKLIDLIDKYTPR</sequence>
<feature type="transmembrane region" description="Helical" evidence="6">
    <location>
        <begin position="95"/>
        <end position="114"/>
    </location>
</feature>
<evidence type="ECO:0000256" key="6">
    <source>
        <dbReference type="SAM" id="Phobius"/>
    </source>
</evidence>
<organism evidence="7 8">
    <name type="scientific">Methanothermobacter tenebrarum</name>
    <dbReference type="NCBI Taxonomy" id="680118"/>
    <lineage>
        <taxon>Archaea</taxon>
        <taxon>Methanobacteriati</taxon>
        <taxon>Methanobacteriota</taxon>
        <taxon>Methanomada group</taxon>
        <taxon>Methanobacteria</taxon>
        <taxon>Methanobacteriales</taxon>
        <taxon>Methanobacteriaceae</taxon>
        <taxon>Methanothermobacter</taxon>
    </lineage>
</organism>
<dbReference type="PIRSF" id="PIRSF038958">
    <property type="entry name" value="PG_synth_SpoVB"/>
    <property type="match status" value="1"/>
</dbReference>
<evidence type="ECO:0000256" key="2">
    <source>
        <dbReference type="ARBA" id="ARBA00022475"/>
    </source>
</evidence>
<dbReference type="InterPro" id="IPR002797">
    <property type="entry name" value="Polysacc_synth"/>
</dbReference>
<dbReference type="InterPro" id="IPR050833">
    <property type="entry name" value="Poly_Biosynth_Transport"/>
</dbReference>
<dbReference type="CDD" id="cd13128">
    <property type="entry name" value="MATE_Wzx_like"/>
    <property type="match status" value="1"/>
</dbReference>
<keyword evidence="5 6" id="KW-0472">Membrane</keyword>
<keyword evidence="8" id="KW-1185">Reference proteome</keyword>
<feature type="transmembrane region" description="Helical" evidence="6">
    <location>
        <begin position="440"/>
        <end position="458"/>
    </location>
</feature>
<dbReference type="GO" id="GO:0005886">
    <property type="term" value="C:plasma membrane"/>
    <property type="evidence" value="ECO:0007669"/>
    <property type="project" value="UniProtKB-SubCell"/>
</dbReference>
<dbReference type="PANTHER" id="PTHR30250">
    <property type="entry name" value="PST FAMILY PREDICTED COLANIC ACID TRANSPORTER"/>
    <property type="match status" value="1"/>
</dbReference>
<keyword evidence="2" id="KW-1003">Cell membrane</keyword>
<evidence type="ECO:0000256" key="1">
    <source>
        <dbReference type="ARBA" id="ARBA00004651"/>
    </source>
</evidence>
<accession>A0A328PEU6</accession>
<proteinExistence type="predicted"/>
<feature type="transmembrane region" description="Helical" evidence="6">
    <location>
        <begin position="184"/>
        <end position="204"/>
    </location>
</feature>
<evidence type="ECO:0000313" key="8">
    <source>
        <dbReference type="Proteomes" id="UP000249782"/>
    </source>
</evidence>
<evidence type="ECO:0000256" key="3">
    <source>
        <dbReference type="ARBA" id="ARBA00022692"/>
    </source>
</evidence>
<dbReference type="EMBL" id="QLOE01000006">
    <property type="protein sequence ID" value="RAO78922.1"/>
    <property type="molecule type" value="Genomic_DNA"/>
</dbReference>
<comment type="subcellular location">
    <subcellularLocation>
        <location evidence="1">Cell membrane</location>
        <topology evidence="1">Multi-pass membrane protein</topology>
    </subcellularLocation>
</comment>
<protein>
    <submittedName>
        <fullName evidence="7">Transporter</fullName>
    </submittedName>
</protein>
<feature type="transmembrane region" description="Helical" evidence="6">
    <location>
        <begin position="51"/>
        <end position="74"/>
    </location>
</feature>
<evidence type="ECO:0000256" key="5">
    <source>
        <dbReference type="ARBA" id="ARBA00023136"/>
    </source>
</evidence>